<name>A0A1J8PGS5_9AGAM</name>
<evidence type="ECO:0000313" key="2">
    <source>
        <dbReference type="Proteomes" id="UP000183567"/>
    </source>
</evidence>
<protein>
    <submittedName>
        <fullName evidence="1">Uncharacterized protein</fullName>
    </submittedName>
</protein>
<dbReference type="EMBL" id="LVVM01006552">
    <property type="protein sequence ID" value="OJA07791.1"/>
    <property type="molecule type" value="Genomic_DNA"/>
</dbReference>
<dbReference type="Proteomes" id="UP000183567">
    <property type="component" value="Unassembled WGS sequence"/>
</dbReference>
<proteinExistence type="predicted"/>
<organism evidence="1 2">
    <name type="scientific">Rhizopogon vesiculosus</name>
    <dbReference type="NCBI Taxonomy" id="180088"/>
    <lineage>
        <taxon>Eukaryota</taxon>
        <taxon>Fungi</taxon>
        <taxon>Dikarya</taxon>
        <taxon>Basidiomycota</taxon>
        <taxon>Agaricomycotina</taxon>
        <taxon>Agaricomycetes</taxon>
        <taxon>Agaricomycetidae</taxon>
        <taxon>Boletales</taxon>
        <taxon>Suillineae</taxon>
        <taxon>Rhizopogonaceae</taxon>
        <taxon>Rhizopogon</taxon>
    </lineage>
</organism>
<feature type="non-terminal residue" evidence="1">
    <location>
        <position position="28"/>
    </location>
</feature>
<dbReference type="AlphaFoldDB" id="A0A1J8PGS5"/>
<reference evidence="1 2" key="1">
    <citation type="submission" date="2016-03" db="EMBL/GenBank/DDBJ databases">
        <title>Comparative genomics of the ectomycorrhizal sister species Rhizopogon vinicolor and Rhizopogon vesiculosus (Basidiomycota: Boletales) reveals a divergence of the mating type B locus.</title>
        <authorList>
            <person name="Mujic A.B."/>
            <person name="Kuo A."/>
            <person name="Tritt A."/>
            <person name="Lipzen A."/>
            <person name="Chen C."/>
            <person name="Johnson J."/>
            <person name="Sharma A."/>
            <person name="Barry K."/>
            <person name="Grigoriev I.V."/>
            <person name="Spatafora J.W."/>
        </authorList>
    </citation>
    <scope>NUCLEOTIDE SEQUENCE [LARGE SCALE GENOMIC DNA]</scope>
    <source>
        <strain evidence="1 2">AM-OR11-056</strain>
    </source>
</reference>
<keyword evidence="2" id="KW-1185">Reference proteome</keyword>
<comment type="caution">
    <text evidence="1">The sequence shown here is derived from an EMBL/GenBank/DDBJ whole genome shotgun (WGS) entry which is preliminary data.</text>
</comment>
<evidence type="ECO:0000313" key="1">
    <source>
        <dbReference type="EMBL" id="OJA07791.1"/>
    </source>
</evidence>
<gene>
    <name evidence="1" type="ORF">AZE42_12900</name>
</gene>
<accession>A0A1J8PGS5</accession>
<sequence length="28" mass="3325">MVVEDLSAKDSDLFLDEVCKWFTFKSRD</sequence>